<feature type="transmembrane region" description="Helical" evidence="10">
    <location>
        <begin position="368"/>
        <end position="387"/>
    </location>
</feature>
<sequence length="475" mass="50419">MTVAGATSKAPSAQPSPVAPSVPGALAIGRQLLHHAWPVLVAQLLSMSMMVADTLIAGHYSTKDLAAVAVGSGLYISVVMLLVGILQSVAPTVAHHVGADRHDEIGPALHQGFWLALMLAVPGTLLLAHPEALLARVGVPADVAATASSYMLATAFGLPAVLLHRTFYAFINALGRPRVLMAISFIATSTHIPLAWFLTHGLGPLPALGALGCGISTALVSWLGFACALAYLWRTPVYRRYRIFERWQPPRARAIGSLLRLGVPMGLSTFIEITSFTLIALFVARIGADAVAGHRVVANLAALVYMLPLAMSIATLVLVGQAAGARDWARARATVRVSLWLTCAFAVTIGIALWLVRGPVIALSTSDPAVRAVALGLIFYICIYQLSDAIQTVAAHALRGFKITLLPMLLHTVCFWGIGLAGGYWLTYHVGARTEQPSVAGFWEASVAATILASVLFGLLLRSVLRRHRELDPGR</sequence>
<dbReference type="Pfam" id="PF01554">
    <property type="entry name" value="MatE"/>
    <property type="match status" value="2"/>
</dbReference>
<dbReference type="Proteomes" id="UP001597158">
    <property type="component" value="Unassembled WGS sequence"/>
</dbReference>
<feature type="transmembrane region" description="Helical" evidence="10">
    <location>
        <begin position="205"/>
        <end position="233"/>
    </location>
</feature>
<dbReference type="PANTHER" id="PTHR43298">
    <property type="entry name" value="MULTIDRUG RESISTANCE PROTEIN NORM-RELATED"/>
    <property type="match status" value="1"/>
</dbReference>
<feature type="transmembrane region" description="Helical" evidence="10">
    <location>
        <begin position="39"/>
        <end position="60"/>
    </location>
</feature>
<dbReference type="RefSeq" id="WP_277833283.1">
    <property type="nucleotide sequence ID" value="NZ_JARQZE010000007.1"/>
</dbReference>
<feature type="transmembrane region" description="Helical" evidence="10">
    <location>
        <begin position="440"/>
        <end position="461"/>
    </location>
</feature>
<evidence type="ECO:0000256" key="6">
    <source>
        <dbReference type="ARBA" id="ARBA00022989"/>
    </source>
</evidence>
<dbReference type="InterPro" id="IPR048279">
    <property type="entry name" value="MdtK-like"/>
</dbReference>
<dbReference type="InterPro" id="IPR002528">
    <property type="entry name" value="MATE_fam"/>
</dbReference>
<keyword evidence="7" id="KW-0406">Ion transport</keyword>
<evidence type="ECO:0000256" key="2">
    <source>
        <dbReference type="ARBA" id="ARBA00022448"/>
    </source>
</evidence>
<dbReference type="NCBIfam" id="TIGR00797">
    <property type="entry name" value="matE"/>
    <property type="match status" value="1"/>
</dbReference>
<dbReference type="PIRSF" id="PIRSF006603">
    <property type="entry name" value="DinF"/>
    <property type="match status" value="1"/>
</dbReference>
<evidence type="ECO:0000256" key="1">
    <source>
        <dbReference type="ARBA" id="ARBA00004429"/>
    </source>
</evidence>
<feature type="transmembrane region" description="Helical" evidence="10">
    <location>
        <begin position="303"/>
        <end position="325"/>
    </location>
</feature>
<keyword evidence="4" id="KW-1003">Cell membrane</keyword>
<feature type="transmembrane region" description="Helical" evidence="10">
    <location>
        <begin position="254"/>
        <end position="283"/>
    </location>
</feature>
<feature type="transmembrane region" description="Helical" evidence="10">
    <location>
        <begin position="337"/>
        <end position="356"/>
    </location>
</feature>
<evidence type="ECO:0000256" key="9">
    <source>
        <dbReference type="ARBA" id="ARBA00031636"/>
    </source>
</evidence>
<feature type="transmembrane region" description="Helical" evidence="10">
    <location>
        <begin position="179"/>
        <end position="199"/>
    </location>
</feature>
<evidence type="ECO:0000256" key="4">
    <source>
        <dbReference type="ARBA" id="ARBA00022475"/>
    </source>
</evidence>
<evidence type="ECO:0000256" key="5">
    <source>
        <dbReference type="ARBA" id="ARBA00022692"/>
    </source>
</evidence>
<keyword evidence="5 10" id="KW-0812">Transmembrane</keyword>
<evidence type="ECO:0000313" key="12">
    <source>
        <dbReference type="Proteomes" id="UP001597158"/>
    </source>
</evidence>
<evidence type="ECO:0000256" key="3">
    <source>
        <dbReference type="ARBA" id="ARBA00022449"/>
    </source>
</evidence>
<comment type="caution">
    <text evidence="11">The sequence shown here is derived from an EMBL/GenBank/DDBJ whole genome shotgun (WGS) entry which is preliminary data.</text>
</comment>
<feature type="transmembrane region" description="Helical" evidence="10">
    <location>
        <begin position="66"/>
        <end position="87"/>
    </location>
</feature>
<reference evidence="12" key="1">
    <citation type="journal article" date="2019" name="Int. J. Syst. Evol. Microbiol.">
        <title>The Global Catalogue of Microorganisms (GCM) 10K type strain sequencing project: providing services to taxonomists for standard genome sequencing and annotation.</title>
        <authorList>
            <consortium name="The Broad Institute Genomics Platform"/>
            <consortium name="The Broad Institute Genome Sequencing Center for Infectious Disease"/>
            <person name="Wu L."/>
            <person name="Ma J."/>
        </authorList>
    </citation>
    <scope>NUCLEOTIDE SEQUENCE [LARGE SCALE GENOMIC DNA]</scope>
    <source>
        <strain evidence="12">CCUG 48884</strain>
    </source>
</reference>
<comment type="subcellular location">
    <subcellularLocation>
        <location evidence="1">Cell inner membrane</location>
        <topology evidence="1">Multi-pass membrane protein</topology>
    </subcellularLocation>
</comment>
<accession>A0ABW3WDK9</accession>
<evidence type="ECO:0000313" key="11">
    <source>
        <dbReference type="EMBL" id="MFD1263330.1"/>
    </source>
</evidence>
<evidence type="ECO:0000256" key="8">
    <source>
        <dbReference type="ARBA" id="ARBA00023136"/>
    </source>
</evidence>
<dbReference type="InterPro" id="IPR050222">
    <property type="entry name" value="MATE_MdtK"/>
</dbReference>
<evidence type="ECO:0000256" key="7">
    <source>
        <dbReference type="ARBA" id="ARBA00023065"/>
    </source>
</evidence>
<keyword evidence="2" id="KW-0813">Transport</keyword>
<keyword evidence="12" id="KW-1185">Reference proteome</keyword>
<dbReference type="CDD" id="cd13131">
    <property type="entry name" value="MATE_NorM_like"/>
    <property type="match status" value="1"/>
</dbReference>
<feature type="transmembrane region" description="Helical" evidence="10">
    <location>
        <begin position="108"/>
        <end position="128"/>
    </location>
</feature>
<feature type="transmembrane region" description="Helical" evidence="10">
    <location>
        <begin position="408"/>
        <end position="428"/>
    </location>
</feature>
<keyword evidence="6 10" id="KW-1133">Transmembrane helix</keyword>
<keyword evidence="8 10" id="KW-0472">Membrane</keyword>
<feature type="transmembrane region" description="Helical" evidence="10">
    <location>
        <begin position="148"/>
        <end position="167"/>
    </location>
</feature>
<organism evidence="11 12">
    <name type="scientific">Thauera mechernichensis</name>
    <dbReference type="NCBI Taxonomy" id="82788"/>
    <lineage>
        <taxon>Bacteria</taxon>
        <taxon>Pseudomonadati</taxon>
        <taxon>Pseudomonadota</taxon>
        <taxon>Betaproteobacteria</taxon>
        <taxon>Rhodocyclales</taxon>
        <taxon>Zoogloeaceae</taxon>
        <taxon>Thauera</taxon>
    </lineage>
</organism>
<gene>
    <name evidence="11" type="ORF">ACFQ4M_07010</name>
</gene>
<proteinExistence type="predicted"/>
<name>A0ABW3WDK9_9RHOO</name>
<protein>
    <recommendedName>
        <fullName evidence="9">Multidrug-efflux transporter</fullName>
    </recommendedName>
</protein>
<keyword evidence="3" id="KW-0050">Antiport</keyword>
<evidence type="ECO:0000256" key="10">
    <source>
        <dbReference type="SAM" id="Phobius"/>
    </source>
</evidence>
<dbReference type="EMBL" id="JBHTMC010000013">
    <property type="protein sequence ID" value="MFD1263330.1"/>
    <property type="molecule type" value="Genomic_DNA"/>
</dbReference>
<dbReference type="PANTHER" id="PTHR43298:SF2">
    <property type="entry name" value="FMN_FAD EXPORTER YEEO-RELATED"/>
    <property type="match status" value="1"/>
</dbReference>